<dbReference type="eggNOG" id="ENOG5033UYK">
    <property type="taxonomic scope" value="Bacteria"/>
</dbReference>
<sequence>MKKIFFLMALLLCSVASYAGKQAVYLYGFAASFNDSIVYFTDLQTIAQAEIDRHNFLYGREEYSNQLRDYLAAQGYSHATCVTVWATSRAALEKKYQRMRSRYLMLANRRTKKNGAAPYTIKYLTPEEFSYTPVVAEKETSTK</sequence>
<proteinExistence type="predicted"/>
<dbReference type="EMBL" id="FUXK01000011">
    <property type="protein sequence ID" value="SJZ82352.1"/>
    <property type="molecule type" value="Genomic_DNA"/>
</dbReference>
<gene>
    <name evidence="2" type="ORF">SAMN02745202_01189</name>
</gene>
<reference evidence="2 3" key="1">
    <citation type="submission" date="2017-02" db="EMBL/GenBank/DDBJ databases">
        <authorList>
            <person name="Peterson S.W."/>
        </authorList>
    </citation>
    <scope>NUCLEOTIDE SEQUENCE [LARGE SCALE GENOMIC DNA]</scope>
    <source>
        <strain evidence="2 3">ATCC 43324</strain>
    </source>
</reference>
<name>A0A1T4NTG2_9BACT</name>
<feature type="signal peptide" evidence="1">
    <location>
        <begin position="1"/>
        <end position="19"/>
    </location>
</feature>
<keyword evidence="1" id="KW-0732">Signal</keyword>
<organism evidence="2 3">
    <name type="scientific">Segatella oulorum</name>
    <dbReference type="NCBI Taxonomy" id="28136"/>
    <lineage>
        <taxon>Bacteria</taxon>
        <taxon>Pseudomonadati</taxon>
        <taxon>Bacteroidota</taxon>
        <taxon>Bacteroidia</taxon>
        <taxon>Bacteroidales</taxon>
        <taxon>Prevotellaceae</taxon>
        <taxon>Segatella</taxon>
    </lineage>
</organism>
<feature type="chain" id="PRO_5010547611" evidence="1">
    <location>
        <begin position="20"/>
        <end position="143"/>
    </location>
</feature>
<evidence type="ECO:0000313" key="3">
    <source>
        <dbReference type="Proteomes" id="UP000190065"/>
    </source>
</evidence>
<dbReference type="Proteomes" id="UP000190065">
    <property type="component" value="Unassembled WGS sequence"/>
</dbReference>
<dbReference type="RefSeq" id="WP_025070932.1">
    <property type="nucleotide sequence ID" value="NZ_CAUUUB010000112.1"/>
</dbReference>
<accession>A0A1T4NTG2</accession>
<dbReference type="AlphaFoldDB" id="A0A1T4NTG2"/>
<dbReference type="STRING" id="28136.SAMN02745202_01189"/>
<evidence type="ECO:0000256" key="1">
    <source>
        <dbReference type="SAM" id="SignalP"/>
    </source>
</evidence>
<protein>
    <submittedName>
        <fullName evidence="2">Uncharacterized protein</fullName>
    </submittedName>
</protein>
<evidence type="ECO:0000313" key="2">
    <source>
        <dbReference type="EMBL" id="SJZ82352.1"/>
    </source>
</evidence>